<evidence type="ECO:0000313" key="4">
    <source>
        <dbReference type="EMBL" id="RMY33937.1"/>
    </source>
</evidence>
<evidence type="ECO:0000313" key="2">
    <source>
        <dbReference type="EMBL" id="RMX82700.1"/>
    </source>
</evidence>
<dbReference type="EMBL" id="QWIJ01000405">
    <property type="protein sequence ID" value="RMX82700.1"/>
    <property type="molecule type" value="Genomic_DNA"/>
</dbReference>
<organism evidence="2 6">
    <name type="scientific">Hortaea werneckii</name>
    <name type="common">Black yeast</name>
    <name type="synonym">Cladosporium werneckii</name>
    <dbReference type="NCBI Taxonomy" id="91943"/>
    <lineage>
        <taxon>Eukaryota</taxon>
        <taxon>Fungi</taxon>
        <taxon>Dikarya</taxon>
        <taxon>Ascomycota</taxon>
        <taxon>Pezizomycotina</taxon>
        <taxon>Dothideomycetes</taxon>
        <taxon>Dothideomycetidae</taxon>
        <taxon>Mycosphaerellales</taxon>
        <taxon>Teratosphaeriaceae</taxon>
        <taxon>Hortaea</taxon>
    </lineage>
</organism>
<dbReference type="AlphaFoldDB" id="A0A3M6WWK2"/>
<dbReference type="OrthoDB" id="2580323at2759"/>
<evidence type="ECO:0008006" key="8">
    <source>
        <dbReference type="Google" id="ProtNLM"/>
    </source>
</evidence>
<reference evidence="5 6" key="1">
    <citation type="journal article" date="2018" name="BMC Genomics">
        <title>Genomic evidence for intraspecific hybridization in a clonal and extremely halotolerant yeast.</title>
        <authorList>
            <person name="Gostincar C."/>
            <person name="Stajich J.E."/>
            <person name="Zupancic J."/>
            <person name="Zalar P."/>
            <person name="Gunde-Cimerman N."/>
        </authorList>
    </citation>
    <scope>NUCLEOTIDE SEQUENCE [LARGE SCALE GENOMIC DNA]</scope>
    <source>
        <strain evidence="4 5">EXF-6651</strain>
        <strain evidence="3 7">EXF-6654</strain>
        <strain evidence="2 6">EXF-6656</strain>
    </source>
</reference>
<keyword evidence="1" id="KW-0732">Signal</keyword>
<gene>
    <name evidence="4" type="ORF">D0866_05595</name>
    <name evidence="3" type="ORF">D0868_05438</name>
    <name evidence="2" type="ORF">D0869_05856</name>
</gene>
<evidence type="ECO:0000313" key="5">
    <source>
        <dbReference type="Proteomes" id="UP000276864"/>
    </source>
</evidence>
<feature type="chain" id="PRO_5044595134" description="Linalool dehydratase/isomerase domain-containing protein" evidence="1">
    <location>
        <begin position="32"/>
        <end position="559"/>
    </location>
</feature>
<dbReference type="Proteomes" id="UP000276864">
    <property type="component" value="Unassembled WGS sequence"/>
</dbReference>
<dbReference type="Proteomes" id="UP000281245">
    <property type="component" value="Unassembled WGS sequence"/>
</dbReference>
<dbReference type="Proteomes" id="UP000282582">
    <property type="component" value="Unassembled WGS sequence"/>
</dbReference>
<evidence type="ECO:0000256" key="1">
    <source>
        <dbReference type="SAM" id="SignalP"/>
    </source>
</evidence>
<dbReference type="PANTHER" id="PTHR40616:SF1">
    <property type="entry name" value="LINALOOL DEHYDRATASE_ISOMERASE DOMAIN-CONTAINING PROTEIN"/>
    <property type="match status" value="1"/>
</dbReference>
<evidence type="ECO:0000313" key="7">
    <source>
        <dbReference type="Proteomes" id="UP000282582"/>
    </source>
</evidence>
<evidence type="ECO:0000313" key="3">
    <source>
        <dbReference type="EMBL" id="RMY07274.1"/>
    </source>
</evidence>
<name>A0A3M6WWK2_HORWE</name>
<feature type="signal peptide" evidence="1">
    <location>
        <begin position="1"/>
        <end position="31"/>
    </location>
</feature>
<comment type="caution">
    <text evidence="2">The sequence shown here is derived from an EMBL/GenBank/DDBJ whole genome shotgun (WGS) entry which is preliminary data.</text>
</comment>
<dbReference type="VEuPathDB" id="FungiDB:BTJ68_04620"/>
<evidence type="ECO:0000313" key="6">
    <source>
        <dbReference type="Proteomes" id="UP000281245"/>
    </source>
</evidence>
<proteinExistence type="predicted"/>
<protein>
    <recommendedName>
        <fullName evidence="8">Linalool dehydratase/isomerase domain-containing protein</fullName>
    </recommendedName>
</protein>
<accession>A0A3M6WWK2</accession>
<sequence length="559" mass="62381">MTESNSNSQSNMQHMKMRAALLLLSVAVVEGSSSCPATFSKNACSLFETSMSYLEYFWDPVAGYLFDKTDQGPASAMRHETRTSTWYAVGLLARNQGDDVENAERVFKNVVSGQFTDPSQQWYGTYQKEPEEPLVGTAVYPAEIYDTWDPNWRGFIGTSLIIALEEYSHLLSSNVQGLLLQSLYHNAVGDSYRVGGVDGDNLYPCYSNPSIMRAVVSGWTGRRLNDTNMTAAGEMYGREIVTLFNMTNTLSEFNSATYTGVSLYGLTLWDKYMPEDSVLKQNAARMISATWESVGQLWHPGMRNLAGPWDRTYGWDMNRYFGILAAWIWLFVGRESSSVYYNVAVMSHHSDFAFGPLFAILADFHVALVPVHVQKALKSFQGEHTYHAQAYSPPFDFALRNYTSWISEKLTIGAISFDEDVLGGPSTNLNSWSPAVAQWYQGNGNNIGYLVHHATESAIDAEVTPGSLKLTYPYGNSSSVFTFLLSSPTPKGTLLDWNDADGLDVKITTYPEMTLNLTFAGAFGGASETIHDFEFYNFTYTLPKNFTGQPWVQLEMTTE</sequence>
<dbReference type="PANTHER" id="PTHR40616">
    <property type="entry name" value="LINALOOL DEHYDRATASE_ISOMERASE DOMAIN-CONTAINING PROTEIN"/>
    <property type="match status" value="1"/>
</dbReference>
<dbReference type="EMBL" id="QWIK01000376">
    <property type="protein sequence ID" value="RMY07274.1"/>
    <property type="molecule type" value="Genomic_DNA"/>
</dbReference>
<dbReference type="EMBL" id="QWIM01000498">
    <property type="protein sequence ID" value="RMY33937.1"/>
    <property type="molecule type" value="Genomic_DNA"/>
</dbReference>